<keyword evidence="6" id="KW-1278">Translocase</keyword>
<dbReference type="PANTHER" id="PTHR42711">
    <property type="entry name" value="ABC TRANSPORTER ATP-BINDING PROTEIN"/>
    <property type="match status" value="1"/>
</dbReference>
<dbReference type="PANTHER" id="PTHR42711:SF19">
    <property type="entry name" value="DOXORUBICIN RESISTANCE ATP-BINDING PROTEIN DRRA"/>
    <property type="match status" value="1"/>
</dbReference>
<protein>
    <submittedName>
        <fullName evidence="11">ATP-binding cassette domain-containing protein</fullName>
    </submittedName>
</protein>
<dbReference type="GO" id="GO:1900753">
    <property type="term" value="P:doxorubicin transport"/>
    <property type="evidence" value="ECO:0007669"/>
    <property type="project" value="InterPro"/>
</dbReference>
<evidence type="ECO:0000313" key="12">
    <source>
        <dbReference type="Proteomes" id="UP000553209"/>
    </source>
</evidence>
<keyword evidence="12" id="KW-1185">Reference proteome</keyword>
<dbReference type="SUPFAM" id="SSF52540">
    <property type="entry name" value="P-loop containing nucleoside triphosphate hydrolases"/>
    <property type="match status" value="1"/>
</dbReference>
<dbReference type="AlphaFoldDB" id="A0A7X6MIH6"/>
<reference evidence="11 12" key="1">
    <citation type="submission" date="2020-04" db="EMBL/GenBank/DDBJ databases">
        <title>MicrobeNet Type strains.</title>
        <authorList>
            <person name="Nicholson A.C."/>
        </authorList>
    </citation>
    <scope>NUCLEOTIDE SEQUENCE [LARGE SCALE GENOMIC DNA]</scope>
    <source>
        <strain evidence="11 12">ATCC 23612</strain>
    </source>
</reference>
<keyword evidence="3" id="KW-1003">Cell membrane</keyword>
<evidence type="ECO:0000256" key="9">
    <source>
        <dbReference type="ARBA" id="ARBA00049985"/>
    </source>
</evidence>
<name>A0A7X6MIH6_9ACTN</name>
<dbReference type="SMART" id="SM00382">
    <property type="entry name" value="AAA"/>
    <property type="match status" value="1"/>
</dbReference>
<dbReference type="GO" id="GO:0005524">
    <property type="term" value="F:ATP binding"/>
    <property type="evidence" value="ECO:0007669"/>
    <property type="project" value="UniProtKB-KW"/>
</dbReference>
<evidence type="ECO:0000256" key="7">
    <source>
        <dbReference type="ARBA" id="ARBA00023136"/>
    </source>
</evidence>
<dbReference type="PROSITE" id="PS00211">
    <property type="entry name" value="ABC_TRANSPORTER_1"/>
    <property type="match status" value="1"/>
</dbReference>
<dbReference type="InterPro" id="IPR050763">
    <property type="entry name" value="ABC_transporter_ATP-binding"/>
</dbReference>
<evidence type="ECO:0000256" key="5">
    <source>
        <dbReference type="ARBA" id="ARBA00022840"/>
    </source>
</evidence>
<keyword evidence="2" id="KW-0813">Transport</keyword>
<evidence type="ECO:0000256" key="2">
    <source>
        <dbReference type="ARBA" id="ARBA00022448"/>
    </source>
</evidence>
<dbReference type="InterPro" id="IPR005894">
    <property type="entry name" value="DrrA"/>
</dbReference>
<comment type="similarity">
    <text evidence="9">Belongs to the ABC transporter superfamily. Drug exporter-1 (DrugE1) (TC 3.A.1.105) family.</text>
</comment>
<keyword evidence="4" id="KW-0547">Nucleotide-binding</keyword>
<evidence type="ECO:0000256" key="6">
    <source>
        <dbReference type="ARBA" id="ARBA00022967"/>
    </source>
</evidence>
<dbReference type="PROSITE" id="PS50893">
    <property type="entry name" value="ABC_TRANSPORTER_2"/>
    <property type="match status" value="1"/>
</dbReference>
<comment type="subcellular location">
    <subcellularLocation>
        <location evidence="1">Cell membrane</location>
        <topology evidence="1">Peripheral membrane protein</topology>
        <orientation evidence="1">Cytoplasmic side</orientation>
    </subcellularLocation>
</comment>
<keyword evidence="8" id="KW-0046">Antibiotic resistance</keyword>
<dbReference type="EMBL" id="JAAXPG010000035">
    <property type="protein sequence ID" value="NKZ01373.1"/>
    <property type="molecule type" value="Genomic_DNA"/>
</dbReference>
<dbReference type="InterPro" id="IPR017871">
    <property type="entry name" value="ABC_transporter-like_CS"/>
</dbReference>
<dbReference type="Proteomes" id="UP000553209">
    <property type="component" value="Unassembled WGS sequence"/>
</dbReference>
<dbReference type="InterPro" id="IPR027417">
    <property type="entry name" value="P-loop_NTPase"/>
</dbReference>
<dbReference type="Gene3D" id="3.40.50.300">
    <property type="entry name" value="P-loop containing nucleotide triphosphate hydrolases"/>
    <property type="match status" value="1"/>
</dbReference>
<accession>A0A7X6MIH6</accession>
<dbReference type="GO" id="GO:0046677">
    <property type="term" value="P:response to antibiotic"/>
    <property type="evidence" value="ECO:0007669"/>
    <property type="project" value="UniProtKB-KW"/>
</dbReference>
<evidence type="ECO:0000313" key="11">
    <source>
        <dbReference type="EMBL" id="NKZ01373.1"/>
    </source>
</evidence>
<sequence>MNTETPAISVNGLVKRYGRTTALDGVDLSVASGSIVGVLGPNGSGKTTLVRVLTTLMRYDEGDVRVAGYDVSKQAQQVRSRIGLVGQYAALDERLTARENLMMFSRLYGLDRTDARASTEDLLRRFDLEYAADRVVKTYSGGMRRRLDLAASLLVSPKVLFLDEPTTGLDPKSRREIWGMVRTLAVEGTTVLMTTQYLDEADQLADQIVVLESGRVIAEGTPEELKDWAGGERLEIVVPEFEDLHDTASAIGGVANGAVLIKEDERKITIPVRNGIAALATVVRELDSRSVAADDIVLRRPTLDDAFSELTESRRRLEDKKGSADKQVIQDTFNFRTGNRGA</sequence>
<keyword evidence="7" id="KW-0472">Membrane</keyword>
<gene>
    <name evidence="11" type="ORF">HGB44_27410</name>
</gene>
<feature type="domain" description="ABC transporter" evidence="10">
    <location>
        <begin position="8"/>
        <end position="238"/>
    </location>
</feature>
<dbReference type="InterPro" id="IPR003593">
    <property type="entry name" value="AAA+_ATPase"/>
</dbReference>
<organism evidence="11 12">
    <name type="scientific">Nocardiopsis alborubida</name>
    <dbReference type="NCBI Taxonomy" id="146802"/>
    <lineage>
        <taxon>Bacteria</taxon>
        <taxon>Bacillati</taxon>
        <taxon>Actinomycetota</taxon>
        <taxon>Actinomycetes</taxon>
        <taxon>Streptosporangiales</taxon>
        <taxon>Nocardiopsidaceae</taxon>
        <taxon>Nocardiopsis</taxon>
    </lineage>
</organism>
<evidence type="ECO:0000256" key="1">
    <source>
        <dbReference type="ARBA" id="ARBA00004413"/>
    </source>
</evidence>
<evidence type="ECO:0000259" key="10">
    <source>
        <dbReference type="PROSITE" id="PS50893"/>
    </source>
</evidence>
<dbReference type="GO" id="GO:0043215">
    <property type="term" value="P:daunorubicin transport"/>
    <property type="evidence" value="ECO:0007669"/>
    <property type="project" value="InterPro"/>
</dbReference>
<dbReference type="Pfam" id="PF00005">
    <property type="entry name" value="ABC_tran"/>
    <property type="match status" value="1"/>
</dbReference>
<comment type="caution">
    <text evidence="11">The sequence shown here is derived from an EMBL/GenBank/DDBJ whole genome shotgun (WGS) entry which is preliminary data.</text>
</comment>
<dbReference type="RefSeq" id="WP_061083185.1">
    <property type="nucleotide sequence ID" value="NZ_JAAXPG010000035.1"/>
</dbReference>
<dbReference type="FunFam" id="3.40.50.300:FF:000589">
    <property type="entry name" value="ABC transporter, ATP-binding subunit"/>
    <property type="match status" value="1"/>
</dbReference>
<dbReference type="GO" id="GO:0005886">
    <property type="term" value="C:plasma membrane"/>
    <property type="evidence" value="ECO:0007669"/>
    <property type="project" value="UniProtKB-SubCell"/>
</dbReference>
<dbReference type="GO" id="GO:0016887">
    <property type="term" value="F:ATP hydrolysis activity"/>
    <property type="evidence" value="ECO:0007669"/>
    <property type="project" value="InterPro"/>
</dbReference>
<evidence type="ECO:0000256" key="3">
    <source>
        <dbReference type="ARBA" id="ARBA00022475"/>
    </source>
</evidence>
<dbReference type="NCBIfam" id="TIGR01188">
    <property type="entry name" value="drrA"/>
    <property type="match status" value="1"/>
</dbReference>
<keyword evidence="5 11" id="KW-0067">ATP-binding</keyword>
<evidence type="ECO:0000256" key="4">
    <source>
        <dbReference type="ARBA" id="ARBA00022741"/>
    </source>
</evidence>
<dbReference type="InterPro" id="IPR003439">
    <property type="entry name" value="ABC_transporter-like_ATP-bd"/>
</dbReference>
<evidence type="ECO:0000256" key="8">
    <source>
        <dbReference type="ARBA" id="ARBA00023251"/>
    </source>
</evidence>
<proteinExistence type="inferred from homology"/>